<dbReference type="OMA" id="QNIHNDE"/>
<sequence>MEKQVAQGEEEDHHIYADVSMDAGNEVEAAQSAENQRKGGTEDITPAYSDANARIEPSINTLNDEEDASDDDEFAVRFSAAQLKAKIAQAKYEAKLAADVELLEAKKQLVERRYEVVDRERERDRASAQCKALQTRLDAVLQEHKQTLCGMREDLQLEKLLVSLDVEKATLKKLQEAFEKQQQTLTLAQERVEELDVQVANYQKTETVMAQSVSHLQHRFTSKDQQRAASVKQIQRELMEQHELEVKALREELAIARSTEQMAQGQLQELQKELQTLRDSAQQALASQESVVTREHELQAKISQLEAEKAMLQSKAEQVQKADSQLRSQVHAQSEEIVALRQEKETLQRDNKNLGDIASDLVQMADKKRPRLSLG</sequence>
<dbReference type="eggNOG" id="ENOG502S7RT">
    <property type="taxonomic scope" value="Eukaryota"/>
</dbReference>
<evidence type="ECO:0000313" key="4">
    <source>
        <dbReference type="Proteomes" id="UP000005238"/>
    </source>
</evidence>
<evidence type="ECO:0000256" key="2">
    <source>
        <dbReference type="SAM" id="MobiDB-lite"/>
    </source>
</evidence>
<dbReference type="InParanoid" id="H3GFW1"/>
<dbReference type="HOGENOM" id="CLU_726635_0_0_1"/>
<dbReference type="OrthoDB" id="74786at2759"/>
<protein>
    <submittedName>
        <fullName evidence="3">Uncharacterized protein</fullName>
    </submittedName>
</protein>
<organism evidence="3 4">
    <name type="scientific">Phytophthora ramorum</name>
    <name type="common">Sudden oak death agent</name>
    <dbReference type="NCBI Taxonomy" id="164328"/>
    <lineage>
        <taxon>Eukaryota</taxon>
        <taxon>Sar</taxon>
        <taxon>Stramenopiles</taxon>
        <taxon>Oomycota</taxon>
        <taxon>Peronosporomycetes</taxon>
        <taxon>Peronosporales</taxon>
        <taxon>Peronosporaceae</taxon>
        <taxon>Phytophthora</taxon>
    </lineage>
</organism>
<dbReference type="GeneID" id="94229326"/>
<name>H3GFW1_PHYRM</name>
<proteinExistence type="predicted"/>
<evidence type="ECO:0000256" key="1">
    <source>
        <dbReference type="SAM" id="Coils"/>
    </source>
</evidence>
<accession>H3GFW1</accession>
<feature type="coiled-coil region" evidence="1">
    <location>
        <begin position="93"/>
        <end position="205"/>
    </location>
</feature>
<feature type="compositionally biased region" description="Basic and acidic residues" evidence="2">
    <location>
        <begin position="341"/>
        <end position="353"/>
    </location>
</feature>
<dbReference type="AlphaFoldDB" id="H3GFW1"/>
<dbReference type="STRING" id="164328.H3GFW1"/>
<feature type="region of interest" description="Disordered" evidence="2">
    <location>
        <begin position="1"/>
        <end position="69"/>
    </location>
</feature>
<dbReference type="VEuPathDB" id="FungiDB:KRP22_6267"/>
<keyword evidence="4" id="KW-1185">Reference proteome</keyword>
<feature type="region of interest" description="Disordered" evidence="2">
    <location>
        <begin position="341"/>
        <end position="375"/>
    </location>
</feature>
<dbReference type="EMBL" id="DS566006">
    <property type="status" value="NOT_ANNOTATED_CDS"/>
    <property type="molecule type" value="Genomic_DNA"/>
</dbReference>
<reference evidence="4" key="1">
    <citation type="journal article" date="2006" name="Science">
        <title>Phytophthora genome sequences uncover evolutionary origins and mechanisms of pathogenesis.</title>
        <authorList>
            <person name="Tyler B.M."/>
            <person name="Tripathy S."/>
            <person name="Zhang X."/>
            <person name="Dehal P."/>
            <person name="Jiang R.H."/>
            <person name="Aerts A."/>
            <person name="Arredondo F.D."/>
            <person name="Baxter L."/>
            <person name="Bensasson D."/>
            <person name="Beynon J.L."/>
            <person name="Chapman J."/>
            <person name="Damasceno C.M."/>
            <person name="Dorrance A.E."/>
            <person name="Dou D."/>
            <person name="Dickerman A.W."/>
            <person name="Dubchak I.L."/>
            <person name="Garbelotto M."/>
            <person name="Gijzen M."/>
            <person name="Gordon S.G."/>
            <person name="Govers F."/>
            <person name="Grunwald N.J."/>
            <person name="Huang W."/>
            <person name="Ivors K.L."/>
            <person name="Jones R.W."/>
            <person name="Kamoun S."/>
            <person name="Krampis K."/>
            <person name="Lamour K.H."/>
            <person name="Lee M.K."/>
            <person name="McDonald W.H."/>
            <person name="Medina M."/>
            <person name="Meijer H.J."/>
            <person name="Nordberg E.K."/>
            <person name="Maclean D.J."/>
            <person name="Ospina-Giraldo M.D."/>
            <person name="Morris P.F."/>
            <person name="Phuntumart V."/>
            <person name="Putnam N.H."/>
            <person name="Rash S."/>
            <person name="Rose J.K."/>
            <person name="Sakihama Y."/>
            <person name="Salamov A.A."/>
            <person name="Savidor A."/>
            <person name="Scheuring C.F."/>
            <person name="Smith B.M."/>
            <person name="Sobral B.W."/>
            <person name="Terry A."/>
            <person name="Torto-Alalibo T.A."/>
            <person name="Win J."/>
            <person name="Xu Z."/>
            <person name="Zhang H."/>
            <person name="Grigoriev I.V."/>
            <person name="Rokhsar D.S."/>
            <person name="Boore J.L."/>
        </authorList>
    </citation>
    <scope>NUCLEOTIDE SEQUENCE [LARGE SCALE GENOMIC DNA]</scope>
    <source>
        <strain evidence="4">Pr102</strain>
    </source>
</reference>
<dbReference type="Proteomes" id="UP000005238">
    <property type="component" value="Unassembled WGS sequence"/>
</dbReference>
<dbReference type="EnsemblProtists" id="Phyra74641">
    <property type="protein sequence ID" value="Phyra74641"/>
    <property type="gene ID" value="Phyra74641"/>
</dbReference>
<evidence type="ECO:0000313" key="3">
    <source>
        <dbReference type="EnsemblProtists" id="Phyra74641"/>
    </source>
</evidence>
<dbReference type="RefSeq" id="XP_067751378.1">
    <property type="nucleotide sequence ID" value="XM_067893310.1"/>
</dbReference>
<dbReference type="VEuPathDB" id="FungiDB:KRP23_814"/>
<reference evidence="3" key="2">
    <citation type="submission" date="2015-06" db="UniProtKB">
        <authorList>
            <consortium name="EnsemblProtists"/>
        </authorList>
    </citation>
    <scope>IDENTIFICATION</scope>
    <source>
        <strain evidence="3">Pr102</strain>
    </source>
</reference>
<keyword evidence="1" id="KW-0175">Coiled coil</keyword>